<proteinExistence type="predicted"/>
<organism evidence="1 2">
    <name type="scientific">Ciona intestinalis</name>
    <name type="common">Transparent sea squirt</name>
    <name type="synonym">Ascidia intestinalis</name>
    <dbReference type="NCBI Taxonomy" id="7719"/>
    <lineage>
        <taxon>Eukaryota</taxon>
        <taxon>Metazoa</taxon>
        <taxon>Chordata</taxon>
        <taxon>Tunicata</taxon>
        <taxon>Ascidiacea</taxon>
        <taxon>Phlebobranchia</taxon>
        <taxon>Cionidae</taxon>
        <taxon>Ciona</taxon>
    </lineage>
</organism>
<keyword evidence="2" id="KW-1185">Reference proteome</keyword>
<evidence type="ECO:0000313" key="1">
    <source>
        <dbReference type="Ensembl" id="ENSCINP00000035448.1"/>
    </source>
</evidence>
<dbReference type="InParanoid" id="H2Y0L4"/>
<protein>
    <submittedName>
        <fullName evidence="1">Uncharacterized protein</fullName>
    </submittedName>
</protein>
<dbReference type="EMBL" id="EAAA01002337">
    <property type="status" value="NOT_ANNOTATED_CDS"/>
    <property type="molecule type" value="Genomic_DNA"/>
</dbReference>
<reference evidence="1" key="2">
    <citation type="journal article" date="2008" name="Genome Biol.">
        <title>Improved genome assembly and evidence-based global gene model set for the chordate Ciona intestinalis: new insight into intron and operon populations.</title>
        <authorList>
            <person name="Satou Y."/>
            <person name="Mineta K."/>
            <person name="Ogasawara M."/>
            <person name="Sasakura Y."/>
            <person name="Shoguchi E."/>
            <person name="Ueno K."/>
            <person name="Yamada L."/>
            <person name="Matsumoto J."/>
            <person name="Wasserscheid J."/>
            <person name="Dewar K."/>
            <person name="Wiley G.B."/>
            <person name="Macmil S.L."/>
            <person name="Roe B.A."/>
            <person name="Zeller R.W."/>
            <person name="Hastings K.E."/>
            <person name="Lemaire P."/>
            <person name="Lindquist E."/>
            <person name="Endo T."/>
            <person name="Hotta K."/>
            <person name="Inaba K."/>
        </authorList>
    </citation>
    <scope>NUCLEOTIDE SEQUENCE [LARGE SCALE GENOMIC DNA]</scope>
    <source>
        <strain evidence="1">wild type</strain>
    </source>
</reference>
<dbReference type="HOGENOM" id="CLU_2830470_0_0_1"/>
<dbReference type="Proteomes" id="UP000008144">
    <property type="component" value="Chromosome 7"/>
</dbReference>
<dbReference type="AlphaFoldDB" id="H2Y0L4"/>
<dbReference type="Ensembl" id="ENSCINT00000035364.1">
    <property type="protein sequence ID" value="ENSCINP00000035448.1"/>
    <property type="gene ID" value="ENSCING00000023868.1"/>
</dbReference>
<sequence>MSRVRSRKSTPIVASVFSGNLPVQNRYVRHVLPTSESPITMILKTLLGNVGLPFSDCNICLNKFLT</sequence>
<evidence type="ECO:0000313" key="2">
    <source>
        <dbReference type="Proteomes" id="UP000008144"/>
    </source>
</evidence>
<reference evidence="1" key="4">
    <citation type="submission" date="2025-09" db="UniProtKB">
        <authorList>
            <consortium name="Ensembl"/>
        </authorList>
    </citation>
    <scope>IDENTIFICATION</scope>
</reference>
<reference evidence="1" key="3">
    <citation type="submission" date="2025-08" db="UniProtKB">
        <authorList>
            <consortium name="Ensembl"/>
        </authorList>
    </citation>
    <scope>IDENTIFICATION</scope>
</reference>
<name>H2Y0L4_CIOIN</name>
<accession>H2Y0L4</accession>
<reference evidence="2" key="1">
    <citation type="journal article" date="2002" name="Science">
        <title>The draft genome of Ciona intestinalis: insights into chordate and vertebrate origins.</title>
        <authorList>
            <person name="Dehal P."/>
            <person name="Satou Y."/>
            <person name="Campbell R.K."/>
            <person name="Chapman J."/>
            <person name="Degnan B."/>
            <person name="De Tomaso A."/>
            <person name="Davidson B."/>
            <person name="Di Gregorio A."/>
            <person name="Gelpke M."/>
            <person name="Goodstein D.M."/>
            <person name="Harafuji N."/>
            <person name="Hastings K.E."/>
            <person name="Ho I."/>
            <person name="Hotta K."/>
            <person name="Huang W."/>
            <person name="Kawashima T."/>
            <person name="Lemaire P."/>
            <person name="Martinez D."/>
            <person name="Meinertzhagen I.A."/>
            <person name="Necula S."/>
            <person name="Nonaka M."/>
            <person name="Putnam N."/>
            <person name="Rash S."/>
            <person name="Saiga H."/>
            <person name="Satake M."/>
            <person name="Terry A."/>
            <person name="Yamada L."/>
            <person name="Wang H.G."/>
            <person name="Awazu S."/>
            <person name="Azumi K."/>
            <person name="Boore J."/>
            <person name="Branno M."/>
            <person name="Chin-Bow S."/>
            <person name="DeSantis R."/>
            <person name="Doyle S."/>
            <person name="Francino P."/>
            <person name="Keys D.N."/>
            <person name="Haga S."/>
            <person name="Hayashi H."/>
            <person name="Hino K."/>
            <person name="Imai K.S."/>
            <person name="Inaba K."/>
            <person name="Kano S."/>
            <person name="Kobayashi K."/>
            <person name="Kobayashi M."/>
            <person name="Lee B.I."/>
            <person name="Makabe K.W."/>
            <person name="Manohar C."/>
            <person name="Matassi G."/>
            <person name="Medina M."/>
            <person name="Mochizuki Y."/>
            <person name="Mount S."/>
            <person name="Morishita T."/>
            <person name="Miura S."/>
            <person name="Nakayama A."/>
            <person name="Nishizaka S."/>
            <person name="Nomoto H."/>
            <person name="Ohta F."/>
            <person name="Oishi K."/>
            <person name="Rigoutsos I."/>
            <person name="Sano M."/>
            <person name="Sasaki A."/>
            <person name="Sasakura Y."/>
            <person name="Shoguchi E."/>
            <person name="Shin-i T."/>
            <person name="Spagnuolo A."/>
            <person name="Stainier D."/>
            <person name="Suzuki M.M."/>
            <person name="Tassy O."/>
            <person name="Takatori N."/>
            <person name="Tokuoka M."/>
            <person name="Yagi K."/>
            <person name="Yoshizaki F."/>
            <person name="Wada S."/>
            <person name="Zhang C."/>
            <person name="Hyatt P.D."/>
            <person name="Larimer F."/>
            <person name="Detter C."/>
            <person name="Doggett N."/>
            <person name="Glavina T."/>
            <person name="Hawkins T."/>
            <person name="Richardson P."/>
            <person name="Lucas S."/>
            <person name="Kohara Y."/>
            <person name="Levine M."/>
            <person name="Satoh N."/>
            <person name="Rokhsar D.S."/>
        </authorList>
    </citation>
    <scope>NUCLEOTIDE SEQUENCE [LARGE SCALE GENOMIC DNA]</scope>
</reference>